<keyword evidence="1" id="KW-0732">Signal</keyword>
<comment type="caution">
    <text evidence="2">The sequence shown here is derived from an EMBL/GenBank/DDBJ whole genome shotgun (WGS) entry which is preliminary data.</text>
</comment>
<sequence>MFTLRPAATLFALAAVTLTSLPALAEEARYNQISLRAEVNQEVQRDLMMVTLYTEAQDSDPAKLAAQVTETLNKALGQARQTKDVKIRQGSRNSYPIYDDKGQKITGWRERAEVRLESADFAVLSKLTGELLGDLKMGGMDFSISPATRKTSEDALLKDAVTAFKARAQLVTEALGGTGYKLVNLNLNTSGYPQPYLRAPMAAMMMKSSREDAAPTPDVEAGTSQVSVAADGVIEVAVP</sequence>
<dbReference type="EMBL" id="RBTP01000036">
    <property type="protein sequence ID" value="RMT81267.1"/>
    <property type="molecule type" value="Genomic_DNA"/>
</dbReference>
<dbReference type="RefSeq" id="WP_122208503.1">
    <property type="nucleotide sequence ID" value="NZ_JAAMQQ010000010.1"/>
</dbReference>
<dbReference type="GO" id="GO:0006974">
    <property type="term" value="P:DNA damage response"/>
    <property type="evidence" value="ECO:0007669"/>
    <property type="project" value="TreeGrafter"/>
</dbReference>
<dbReference type="Pfam" id="PF04402">
    <property type="entry name" value="SIMPL"/>
    <property type="match status" value="1"/>
</dbReference>
<feature type="chain" id="PRO_5018116459" description="Periplasmic/secreted protein" evidence="1">
    <location>
        <begin position="26"/>
        <end position="239"/>
    </location>
</feature>
<dbReference type="PANTHER" id="PTHR34387:SF1">
    <property type="entry name" value="PERIPLASMIC IMMUNOGENIC PROTEIN"/>
    <property type="match status" value="1"/>
</dbReference>
<dbReference type="Gene3D" id="3.30.110.170">
    <property type="entry name" value="Protein of unknown function (DUF541), domain 1"/>
    <property type="match status" value="1"/>
</dbReference>
<organism evidence="2 3">
    <name type="scientific">Pseudomonas viridiflava</name>
    <name type="common">Phytomonas viridiflava</name>
    <dbReference type="NCBI Taxonomy" id="33069"/>
    <lineage>
        <taxon>Bacteria</taxon>
        <taxon>Pseudomonadati</taxon>
        <taxon>Pseudomonadota</taxon>
        <taxon>Gammaproteobacteria</taxon>
        <taxon>Pseudomonadales</taxon>
        <taxon>Pseudomonadaceae</taxon>
        <taxon>Pseudomonas</taxon>
    </lineage>
</organism>
<reference evidence="2 3" key="1">
    <citation type="submission" date="2018-08" db="EMBL/GenBank/DDBJ databases">
        <title>Recombination of ecologically and evolutionarily significant loci maintains genetic cohesion in the Pseudomonas syringae species complex.</title>
        <authorList>
            <person name="Dillon M."/>
            <person name="Thakur S."/>
            <person name="Almeida R.N.D."/>
            <person name="Weir B.S."/>
            <person name="Guttman D.S."/>
        </authorList>
    </citation>
    <scope>NUCLEOTIDE SEQUENCE [LARGE SCALE GENOMIC DNA]</scope>
    <source>
        <strain evidence="2 3">ICMP 19473</strain>
    </source>
</reference>
<dbReference type="InterPro" id="IPR052022">
    <property type="entry name" value="26kDa_periplasmic_antigen"/>
</dbReference>
<evidence type="ECO:0000313" key="3">
    <source>
        <dbReference type="Proteomes" id="UP000273854"/>
    </source>
</evidence>
<dbReference type="PANTHER" id="PTHR34387">
    <property type="entry name" value="SLR1258 PROTEIN"/>
    <property type="match status" value="1"/>
</dbReference>
<accession>A0A3M5PAT2</accession>
<evidence type="ECO:0000313" key="2">
    <source>
        <dbReference type="EMBL" id="RMT81267.1"/>
    </source>
</evidence>
<dbReference type="InterPro" id="IPR007497">
    <property type="entry name" value="SIMPL/DUF541"/>
</dbReference>
<evidence type="ECO:0000256" key="1">
    <source>
        <dbReference type="SAM" id="SignalP"/>
    </source>
</evidence>
<evidence type="ECO:0008006" key="4">
    <source>
        <dbReference type="Google" id="ProtNLM"/>
    </source>
</evidence>
<dbReference type="AlphaFoldDB" id="A0A3M5PAT2"/>
<dbReference type="Proteomes" id="UP000273854">
    <property type="component" value="Unassembled WGS sequence"/>
</dbReference>
<feature type="signal peptide" evidence="1">
    <location>
        <begin position="1"/>
        <end position="25"/>
    </location>
</feature>
<proteinExistence type="predicted"/>
<gene>
    <name evidence="2" type="ORF">ALP40_02907</name>
</gene>
<name>A0A3M5PAT2_PSEVI</name>
<dbReference type="OrthoDB" id="7062395at2"/>
<protein>
    <recommendedName>
        <fullName evidence="4">Periplasmic/secreted protein</fullName>
    </recommendedName>
</protein>
<dbReference type="Gene3D" id="3.30.70.2970">
    <property type="entry name" value="Protein of unknown function (DUF541), domain 2"/>
    <property type="match status" value="1"/>
</dbReference>